<dbReference type="GO" id="GO:0031012">
    <property type="term" value="C:extracellular matrix"/>
    <property type="evidence" value="ECO:0007669"/>
    <property type="project" value="TreeGrafter"/>
</dbReference>
<keyword evidence="7" id="KW-1185">Reference proteome</keyword>
<evidence type="ECO:0000256" key="4">
    <source>
        <dbReference type="ARBA" id="ARBA00022737"/>
    </source>
</evidence>
<accession>A0A673CG78</accession>
<evidence type="ECO:0000256" key="1">
    <source>
        <dbReference type="ARBA" id="ARBA00004613"/>
    </source>
</evidence>
<proteinExistence type="predicted"/>
<evidence type="ECO:0000256" key="2">
    <source>
        <dbReference type="ARBA" id="ARBA00022525"/>
    </source>
</evidence>
<dbReference type="SMART" id="SM00209">
    <property type="entry name" value="TSP1"/>
    <property type="match status" value="2"/>
</dbReference>
<dbReference type="InParanoid" id="A0A673CG78"/>
<dbReference type="InterPro" id="IPR050439">
    <property type="entry name" value="ADAMTS_ADAMTS-like"/>
</dbReference>
<keyword evidence="4" id="KW-0677">Repeat</keyword>
<dbReference type="Proteomes" id="UP000472271">
    <property type="component" value="Chromosome 17"/>
</dbReference>
<dbReference type="Ensembl" id="ENSSORT00005052950.1">
    <property type="protein sequence ID" value="ENSSORP00005051717.1"/>
    <property type="gene ID" value="ENSSORG00005023345.1"/>
</dbReference>
<dbReference type="GO" id="GO:0030198">
    <property type="term" value="P:extracellular matrix organization"/>
    <property type="evidence" value="ECO:0007669"/>
    <property type="project" value="TreeGrafter"/>
</dbReference>
<dbReference type="PANTHER" id="PTHR13723">
    <property type="entry name" value="ADAMTS A DISINTEGRIN AND METALLOPROTEASE WITH THROMBOSPONDIN MOTIFS PROTEASE"/>
    <property type="match status" value="1"/>
</dbReference>
<evidence type="ECO:0000313" key="6">
    <source>
        <dbReference type="Ensembl" id="ENSSORP00005051717.1"/>
    </source>
</evidence>
<evidence type="ECO:0000259" key="5">
    <source>
        <dbReference type="PROSITE" id="PS50900"/>
    </source>
</evidence>
<dbReference type="InterPro" id="IPR010909">
    <property type="entry name" value="PLAC"/>
</dbReference>
<evidence type="ECO:0000313" key="7">
    <source>
        <dbReference type="Proteomes" id="UP000472271"/>
    </source>
</evidence>
<comment type="subcellular location">
    <subcellularLocation>
        <location evidence="1">Secreted</location>
    </subcellularLocation>
</comment>
<evidence type="ECO:0000256" key="3">
    <source>
        <dbReference type="ARBA" id="ARBA00022729"/>
    </source>
</evidence>
<reference evidence="6" key="3">
    <citation type="submission" date="2025-09" db="UniProtKB">
        <authorList>
            <consortium name="Ensembl"/>
        </authorList>
    </citation>
    <scope>IDENTIFICATION</scope>
</reference>
<dbReference type="GO" id="GO:0004222">
    <property type="term" value="F:metalloendopeptidase activity"/>
    <property type="evidence" value="ECO:0007669"/>
    <property type="project" value="TreeGrafter"/>
</dbReference>
<keyword evidence="2" id="KW-0964">Secreted</keyword>
<keyword evidence="3" id="KW-0732">Signal</keyword>
<sequence length="328" mass="36983">IYLWPLCHMYHHSYALCVRYDGTEVDDSYCDSVTRPEPTHEFCTGKECPPRWETSGWSECSRTCGEGFQYRTVRCWKMLSTGLDSSVYDSLCLSHDLHKPANRKVCLGPELWAPCSARCGSRGVRTREVQSQQCEGPPCDRRWTVSDWGPCSGVCGEGRMVRAVMCRSSGGMVMSEEQCDQSLRPLAIYPCGDRDCAPHWLNVCVCCVVSVMLHVAVVCDSVRWCVPGWKRSVQRVPDSSWDQTNKPETASSCFKRPCSKWFTTSWSQVSIPQRSHGNALNPQGLKNLMTLSCQDKPTANCALVLKVKLCSHWYYRKACCQSCKAPRA</sequence>
<organism evidence="6 7">
    <name type="scientific">Sphaeramia orbicularis</name>
    <name type="common">orbiculate cardinalfish</name>
    <dbReference type="NCBI Taxonomy" id="375764"/>
    <lineage>
        <taxon>Eukaryota</taxon>
        <taxon>Metazoa</taxon>
        <taxon>Chordata</taxon>
        <taxon>Craniata</taxon>
        <taxon>Vertebrata</taxon>
        <taxon>Euteleostomi</taxon>
        <taxon>Actinopterygii</taxon>
        <taxon>Neopterygii</taxon>
        <taxon>Teleostei</taxon>
        <taxon>Neoteleostei</taxon>
        <taxon>Acanthomorphata</taxon>
        <taxon>Gobiaria</taxon>
        <taxon>Kurtiformes</taxon>
        <taxon>Apogonoidei</taxon>
        <taxon>Apogonidae</taxon>
        <taxon>Apogoninae</taxon>
        <taxon>Sphaeramia</taxon>
    </lineage>
</organism>
<dbReference type="PANTHER" id="PTHR13723:SF159">
    <property type="entry name" value="PLAC DOMAIN-CONTAINING PROTEIN"/>
    <property type="match status" value="1"/>
</dbReference>
<reference evidence="6" key="1">
    <citation type="submission" date="2019-06" db="EMBL/GenBank/DDBJ databases">
        <authorList>
            <consortium name="Wellcome Sanger Institute Data Sharing"/>
        </authorList>
    </citation>
    <scope>NUCLEOTIDE SEQUENCE [LARGE SCALE GENOMIC DNA]</scope>
</reference>
<name>A0A673CG78_9TELE</name>
<dbReference type="PROSITE" id="PS50092">
    <property type="entry name" value="TSP1"/>
    <property type="match status" value="2"/>
</dbReference>
<dbReference type="Pfam" id="PF19030">
    <property type="entry name" value="TSP1_ADAMTS"/>
    <property type="match status" value="2"/>
</dbReference>
<feature type="domain" description="PLAC" evidence="5">
    <location>
        <begin position="289"/>
        <end position="327"/>
    </location>
</feature>
<protein>
    <recommendedName>
        <fullName evidence="5">PLAC domain-containing protein</fullName>
    </recommendedName>
</protein>
<reference evidence="6" key="2">
    <citation type="submission" date="2025-08" db="UniProtKB">
        <authorList>
            <consortium name="Ensembl"/>
        </authorList>
    </citation>
    <scope>IDENTIFICATION</scope>
</reference>
<dbReference type="InterPro" id="IPR036383">
    <property type="entry name" value="TSP1_rpt_sf"/>
</dbReference>
<dbReference type="AlphaFoldDB" id="A0A673CG78"/>
<dbReference type="SUPFAM" id="SSF82895">
    <property type="entry name" value="TSP-1 type 1 repeat"/>
    <property type="match status" value="2"/>
</dbReference>
<dbReference type="PROSITE" id="PS50900">
    <property type="entry name" value="PLAC"/>
    <property type="match status" value="1"/>
</dbReference>
<dbReference type="InterPro" id="IPR000884">
    <property type="entry name" value="TSP1_rpt"/>
</dbReference>
<dbReference type="Pfam" id="PF08686">
    <property type="entry name" value="PLAC"/>
    <property type="match status" value="1"/>
</dbReference>
<dbReference type="Gene3D" id="2.20.100.10">
    <property type="entry name" value="Thrombospondin type-1 (TSP1) repeat"/>
    <property type="match status" value="2"/>
</dbReference>
<dbReference type="GO" id="GO:0005576">
    <property type="term" value="C:extracellular region"/>
    <property type="evidence" value="ECO:0007669"/>
    <property type="project" value="UniProtKB-SubCell"/>
</dbReference>
<dbReference type="GO" id="GO:0006508">
    <property type="term" value="P:proteolysis"/>
    <property type="evidence" value="ECO:0007669"/>
    <property type="project" value="TreeGrafter"/>
</dbReference>